<keyword evidence="5 6" id="KW-0472">Membrane</keyword>
<dbReference type="GO" id="GO:0005886">
    <property type="term" value="C:plasma membrane"/>
    <property type="evidence" value="ECO:0007669"/>
    <property type="project" value="UniProtKB-SubCell"/>
</dbReference>
<evidence type="ECO:0000256" key="5">
    <source>
        <dbReference type="ARBA" id="ARBA00023136"/>
    </source>
</evidence>
<evidence type="ECO:0000313" key="8">
    <source>
        <dbReference type="Proteomes" id="UP000009319"/>
    </source>
</evidence>
<keyword evidence="3 6" id="KW-0812">Transmembrane</keyword>
<feature type="transmembrane region" description="Helical" evidence="6">
    <location>
        <begin position="43"/>
        <end position="63"/>
    </location>
</feature>
<feature type="transmembrane region" description="Helical" evidence="6">
    <location>
        <begin position="189"/>
        <end position="208"/>
    </location>
</feature>
<evidence type="ECO:0000256" key="4">
    <source>
        <dbReference type="ARBA" id="ARBA00022989"/>
    </source>
</evidence>
<sequence length="470" mass="49912">MAVIETAEKMLPAGLRPAGRRMLRSLAAVLTARGDKAVAQRMALTAFSIRIVSAALAFLSQIVLARLMGEYEYGIFVFVWVLIVLFGDLSCFGFHTAIVRFLPQYKATGAIEKIRGLTGTARIFGLLSGTAALSIGMIALHAFCARIESYYVIPIFLGLIAMPMIALGDILEGTSRANHWPVMALSPAYIIRPVLIILFMLTAIAIGAPHTAVTAMQAALAATYVTAVGQYVATLLRLRRHYQEGPREVDFLGWLGVAFPIFLIEGVSFLLTNSDVVVVGVFLGPQDVAIYFAAAKTMALVHFINFSVKAAAGPRFSSLIAESTRQQLASAAIDAAKWTFWPALVIGLTVVAAGHLLLSLFGGAFTAGYIVMAILLAGILAKALVGPAETLLMMAGKQNVCVLLYAVALGANISLNLLLIPRLGIEGAAIATASAMGVEAVLLHFAVRRALGIALFAFATPCPVKTDMET</sequence>
<dbReference type="InterPro" id="IPR002797">
    <property type="entry name" value="Polysacc_synth"/>
</dbReference>
<keyword evidence="2" id="KW-1003">Cell membrane</keyword>
<feature type="transmembrane region" description="Helical" evidence="6">
    <location>
        <begin position="367"/>
        <end position="388"/>
    </location>
</feature>
<evidence type="ECO:0000313" key="7">
    <source>
        <dbReference type="EMBL" id="CCM77480.1"/>
    </source>
</evidence>
<keyword evidence="8" id="KW-1185">Reference proteome</keyword>
<dbReference type="AlphaFoldDB" id="K0PZY0"/>
<organism evidence="7 8">
    <name type="scientific">Rhizobium mesoamericanum STM3625</name>
    <dbReference type="NCBI Taxonomy" id="1211777"/>
    <lineage>
        <taxon>Bacteria</taxon>
        <taxon>Pseudomonadati</taxon>
        <taxon>Pseudomonadota</taxon>
        <taxon>Alphaproteobacteria</taxon>
        <taxon>Hyphomicrobiales</taxon>
        <taxon>Rhizobiaceae</taxon>
        <taxon>Rhizobium/Agrobacterium group</taxon>
        <taxon>Rhizobium</taxon>
    </lineage>
</organism>
<feature type="transmembrane region" description="Helical" evidence="6">
    <location>
        <begin position="251"/>
        <end position="270"/>
    </location>
</feature>
<protein>
    <submittedName>
        <fullName evidence="7">Polysaccharide biosynthesis protein</fullName>
    </submittedName>
</protein>
<accession>K0PZY0</accession>
<dbReference type="STRING" id="1211777.BN77_0430"/>
<evidence type="ECO:0000256" key="2">
    <source>
        <dbReference type="ARBA" id="ARBA00022475"/>
    </source>
</evidence>
<dbReference type="Proteomes" id="UP000009319">
    <property type="component" value="Unassembled WGS sequence"/>
</dbReference>
<feature type="transmembrane region" description="Helical" evidence="6">
    <location>
        <begin position="214"/>
        <end position="239"/>
    </location>
</feature>
<comment type="subcellular location">
    <subcellularLocation>
        <location evidence="1">Cell membrane</location>
        <topology evidence="1">Multi-pass membrane protein</topology>
    </subcellularLocation>
</comment>
<feature type="transmembrane region" description="Helical" evidence="6">
    <location>
        <begin position="149"/>
        <end position="168"/>
    </location>
</feature>
<evidence type="ECO:0000256" key="6">
    <source>
        <dbReference type="SAM" id="Phobius"/>
    </source>
</evidence>
<evidence type="ECO:0000256" key="3">
    <source>
        <dbReference type="ARBA" id="ARBA00022692"/>
    </source>
</evidence>
<dbReference type="RefSeq" id="WP_007527962.1">
    <property type="nucleotide sequence ID" value="NZ_HF536772.1"/>
</dbReference>
<dbReference type="InterPro" id="IPR050833">
    <property type="entry name" value="Poly_Biosynth_Transport"/>
</dbReference>
<feature type="transmembrane region" description="Helical" evidence="6">
    <location>
        <begin position="75"/>
        <end position="102"/>
    </location>
</feature>
<dbReference type="PANTHER" id="PTHR30250:SF11">
    <property type="entry name" value="O-ANTIGEN TRANSPORTER-RELATED"/>
    <property type="match status" value="1"/>
</dbReference>
<feature type="transmembrane region" description="Helical" evidence="6">
    <location>
        <begin position="340"/>
        <end position="361"/>
    </location>
</feature>
<reference evidence="7 8" key="1">
    <citation type="journal article" date="2013" name="Genome Announc.">
        <title>Draft Genome Sequence of Rhizobium mesoamericanum STM3625, a Nitrogen-Fixing Symbiont of Mimosa pudica Isolated in French Guiana (South America).</title>
        <authorList>
            <person name="Moulin L."/>
            <person name="Mornico D."/>
            <person name="Melkonian R."/>
            <person name="Klonowska A."/>
        </authorList>
    </citation>
    <scope>NUCLEOTIDE SEQUENCE [LARGE SCALE GENOMIC DNA]</scope>
    <source>
        <strain evidence="7 8">STM3625</strain>
    </source>
</reference>
<keyword evidence="4 6" id="KW-1133">Transmembrane helix</keyword>
<feature type="transmembrane region" description="Helical" evidence="6">
    <location>
        <begin position="427"/>
        <end position="447"/>
    </location>
</feature>
<name>K0PZY0_9HYPH</name>
<feature type="transmembrane region" description="Helical" evidence="6">
    <location>
        <begin position="400"/>
        <end position="421"/>
    </location>
</feature>
<evidence type="ECO:0000256" key="1">
    <source>
        <dbReference type="ARBA" id="ARBA00004651"/>
    </source>
</evidence>
<dbReference type="EMBL" id="CANI01000030">
    <property type="protein sequence ID" value="CCM77480.1"/>
    <property type="molecule type" value="Genomic_DNA"/>
</dbReference>
<feature type="transmembrane region" description="Helical" evidence="6">
    <location>
        <begin position="123"/>
        <end position="143"/>
    </location>
</feature>
<comment type="caution">
    <text evidence="7">The sequence shown here is derived from an EMBL/GenBank/DDBJ whole genome shotgun (WGS) entry which is preliminary data.</text>
</comment>
<proteinExistence type="predicted"/>
<dbReference type="eggNOG" id="COG2244">
    <property type="taxonomic scope" value="Bacteria"/>
</dbReference>
<gene>
    <name evidence="7" type="ORF">BN77_0430</name>
</gene>
<feature type="transmembrane region" description="Helical" evidence="6">
    <location>
        <begin position="290"/>
        <end position="308"/>
    </location>
</feature>
<dbReference type="HOGENOM" id="CLU_022017_5_4_5"/>
<dbReference type="Pfam" id="PF01943">
    <property type="entry name" value="Polysacc_synt"/>
    <property type="match status" value="1"/>
</dbReference>
<dbReference type="PANTHER" id="PTHR30250">
    <property type="entry name" value="PST FAMILY PREDICTED COLANIC ACID TRANSPORTER"/>
    <property type="match status" value="1"/>
</dbReference>